<dbReference type="PANTHER" id="PTHR43283">
    <property type="entry name" value="BETA-LACTAMASE-RELATED"/>
    <property type="match status" value="1"/>
</dbReference>
<organism evidence="2 3">
    <name type="scientific">Nonomuraea aridisoli</name>
    <dbReference type="NCBI Taxonomy" id="2070368"/>
    <lineage>
        <taxon>Bacteria</taxon>
        <taxon>Bacillati</taxon>
        <taxon>Actinomycetota</taxon>
        <taxon>Actinomycetes</taxon>
        <taxon>Streptosporangiales</taxon>
        <taxon>Streptosporangiaceae</taxon>
        <taxon>Nonomuraea</taxon>
    </lineage>
</organism>
<dbReference type="Proteomes" id="UP000249304">
    <property type="component" value="Unassembled WGS sequence"/>
</dbReference>
<dbReference type="InterPro" id="IPR012338">
    <property type="entry name" value="Beta-lactam/transpept-like"/>
</dbReference>
<sequence>MDRERLLPRSAPSAQGMHAARLLALLDDLQERRIECHSLMVVRHGHVVAEGWWRPYSAERPHLLYSMTKSFTAVAVGLAVADGLLALNDRVLDVLDDHVPADLPARAGRLTVRHLLTMTTGHRTDPLEAAWACEPADLVKGFLRIQPQDPPGTRHAYNNPAGFVLARMVERVTGRGLAELLDDRLFGPMGVRHREWDTVASGAAFGFHGLHLRTEAVAAFGELLLRGGRRRDPQLVPRAWLELATRRHVETRQFEDGSRTADWLEGYGYHFWMSRHGYRADGAFGQYCLVLPEHDLVVAMTAATTDMQAPLDAVWDSLLPGLDGEGDAGSDRTLADCLRDLSLPLVPGELAPGRRAHAVVTDAPDNPLPLGASIAVEPAPGGWRVRIDTGDLAFDLEVGHQDWRESAPLGRPVVATGAWQGTVFVADLYVITGPHRVRLTVDAPGAVATWNITPRVGPGLLRQLRAPPMTRPDVA</sequence>
<feature type="domain" description="Beta-lactamase-related" evidence="1">
    <location>
        <begin position="27"/>
        <end position="306"/>
    </location>
</feature>
<dbReference type="SUPFAM" id="SSF56601">
    <property type="entry name" value="beta-lactamase/transpeptidase-like"/>
    <property type="match status" value="1"/>
</dbReference>
<name>A0A2W2E8L3_9ACTN</name>
<protein>
    <submittedName>
        <fullName evidence="2">Serine hydrolase</fullName>
    </submittedName>
</protein>
<dbReference type="RefSeq" id="WP_111184057.1">
    <property type="nucleotide sequence ID" value="NZ_POUD01000270.1"/>
</dbReference>
<evidence type="ECO:0000313" key="2">
    <source>
        <dbReference type="EMBL" id="PZG08328.1"/>
    </source>
</evidence>
<dbReference type="InterPro" id="IPR050789">
    <property type="entry name" value="Diverse_Enzym_Activities"/>
</dbReference>
<dbReference type="GO" id="GO:0016787">
    <property type="term" value="F:hydrolase activity"/>
    <property type="evidence" value="ECO:0007669"/>
    <property type="project" value="UniProtKB-KW"/>
</dbReference>
<keyword evidence="2" id="KW-0378">Hydrolase</keyword>
<dbReference type="Pfam" id="PF00144">
    <property type="entry name" value="Beta-lactamase"/>
    <property type="match status" value="1"/>
</dbReference>
<accession>A0A2W2E8L3</accession>
<comment type="caution">
    <text evidence="2">The sequence shown here is derived from an EMBL/GenBank/DDBJ whole genome shotgun (WGS) entry which is preliminary data.</text>
</comment>
<proteinExistence type="predicted"/>
<dbReference type="EMBL" id="POUD01000270">
    <property type="protein sequence ID" value="PZG08328.1"/>
    <property type="molecule type" value="Genomic_DNA"/>
</dbReference>
<dbReference type="PANTHER" id="PTHR43283:SF7">
    <property type="entry name" value="BETA-LACTAMASE-RELATED DOMAIN-CONTAINING PROTEIN"/>
    <property type="match status" value="1"/>
</dbReference>
<evidence type="ECO:0000313" key="3">
    <source>
        <dbReference type="Proteomes" id="UP000249304"/>
    </source>
</evidence>
<keyword evidence="3" id="KW-1185">Reference proteome</keyword>
<dbReference type="Gene3D" id="3.40.710.10">
    <property type="entry name" value="DD-peptidase/beta-lactamase superfamily"/>
    <property type="match status" value="1"/>
</dbReference>
<gene>
    <name evidence="2" type="ORF">C1J01_39250</name>
</gene>
<dbReference type="AlphaFoldDB" id="A0A2W2E8L3"/>
<dbReference type="InterPro" id="IPR001466">
    <property type="entry name" value="Beta-lactam-related"/>
</dbReference>
<evidence type="ECO:0000259" key="1">
    <source>
        <dbReference type="Pfam" id="PF00144"/>
    </source>
</evidence>
<reference evidence="2 3" key="1">
    <citation type="submission" date="2018-01" db="EMBL/GenBank/DDBJ databases">
        <title>Draft genome sequence of Nonomuraea sp. KC333.</title>
        <authorList>
            <person name="Sahin N."/>
            <person name="Saygin H."/>
            <person name="Ay H."/>
        </authorList>
    </citation>
    <scope>NUCLEOTIDE SEQUENCE [LARGE SCALE GENOMIC DNA]</scope>
    <source>
        <strain evidence="2 3">KC333</strain>
    </source>
</reference>
<dbReference type="OrthoDB" id="9773047at2"/>